<evidence type="ECO:0000256" key="1">
    <source>
        <dbReference type="SAM" id="SignalP"/>
    </source>
</evidence>
<proteinExistence type="predicted"/>
<comment type="caution">
    <text evidence="2">The sequence shown here is derived from an EMBL/GenBank/DDBJ whole genome shotgun (WGS) entry which is preliminary data.</text>
</comment>
<evidence type="ECO:0000313" key="3">
    <source>
        <dbReference type="Proteomes" id="UP001329430"/>
    </source>
</evidence>
<dbReference type="PANTHER" id="PTHR39951:SF2">
    <property type="entry name" value="IP05660P"/>
    <property type="match status" value="1"/>
</dbReference>
<feature type="chain" id="PRO_5042834179" evidence="1">
    <location>
        <begin position="19"/>
        <end position="98"/>
    </location>
</feature>
<dbReference type="Proteomes" id="UP001329430">
    <property type="component" value="Chromosome 2"/>
</dbReference>
<reference evidence="2 3" key="1">
    <citation type="journal article" date="2024" name="Insects">
        <title>An Improved Chromosome-Level Genome Assembly of the Firefly Pyrocoelia pectoralis.</title>
        <authorList>
            <person name="Fu X."/>
            <person name="Meyer-Rochow V.B."/>
            <person name="Ballantyne L."/>
            <person name="Zhu X."/>
        </authorList>
    </citation>
    <scope>NUCLEOTIDE SEQUENCE [LARGE SCALE GENOMIC DNA]</scope>
    <source>
        <strain evidence="2">XCY_ONT2</strain>
    </source>
</reference>
<accession>A0AAN7VQB7</accession>
<gene>
    <name evidence="2" type="ORF">RI129_003848</name>
</gene>
<organism evidence="2 3">
    <name type="scientific">Pyrocoelia pectoralis</name>
    <dbReference type="NCBI Taxonomy" id="417401"/>
    <lineage>
        <taxon>Eukaryota</taxon>
        <taxon>Metazoa</taxon>
        <taxon>Ecdysozoa</taxon>
        <taxon>Arthropoda</taxon>
        <taxon>Hexapoda</taxon>
        <taxon>Insecta</taxon>
        <taxon>Pterygota</taxon>
        <taxon>Neoptera</taxon>
        <taxon>Endopterygota</taxon>
        <taxon>Coleoptera</taxon>
        <taxon>Polyphaga</taxon>
        <taxon>Elateriformia</taxon>
        <taxon>Elateroidea</taxon>
        <taxon>Lampyridae</taxon>
        <taxon>Lampyrinae</taxon>
        <taxon>Pyrocoelia</taxon>
    </lineage>
</organism>
<name>A0AAN7VQB7_9COLE</name>
<evidence type="ECO:0000313" key="2">
    <source>
        <dbReference type="EMBL" id="KAK5648956.1"/>
    </source>
</evidence>
<dbReference type="PANTHER" id="PTHR39951">
    <property type="entry name" value="FI22632P1"/>
    <property type="match status" value="1"/>
</dbReference>
<dbReference type="EMBL" id="JAVRBK010000002">
    <property type="protein sequence ID" value="KAK5648956.1"/>
    <property type="molecule type" value="Genomic_DNA"/>
</dbReference>
<dbReference type="AlphaFoldDB" id="A0AAN7VQB7"/>
<keyword evidence="1" id="KW-0732">Signal</keyword>
<protein>
    <submittedName>
        <fullName evidence="2">Uncharacterized protein</fullName>
    </submittedName>
</protein>
<keyword evidence="3" id="KW-1185">Reference proteome</keyword>
<feature type="signal peptide" evidence="1">
    <location>
        <begin position="1"/>
        <end position="18"/>
    </location>
</feature>
<sequence>MLLVQVLFVFVVIQNCHGTVNLIRDLLQYNVAGHPVVHKEVEYAFDPDDGVKRSQMYQEINGVHGEKAIRRLGLGIDGKEMERLQQQKIRDIYLEQDQ</sequence>